<evidence type="ECO:0000256" key="8">
    <source>
        <dbReference type="SAM" id="Coils"/>
    </source>
</evidence>
<dbReference type="InterPro" id="IPR027417">
    <property type="entry name" value="P-loop_NTPase"/>
</dbReference>
<evidence type="ECO:0000256" key="1">
    <source>
        <dbReference type="ARBA" id="ARBA00004651"/>
    </source>
</evidence>
<keyword evidence="5" id="KW-0067">ATP-binding</keyword>
<evidence type="ECO:0000313" key="12">
    <source>
        <dbReference type="EMBL" id="MBL6081173.1"/>
    </source>
</evidence>
<evidence type="ECO:0000256" key="6">
    <source>
        <dbReference type="ARBA" id="ARBA00022989"/>
    </source>
</evidence>
<keyword evidence="3 10" id="KW-0812">Transmembrane</keyword>
<feature type="transmembrane region" description="Helical" evidence="10">
    <location>
        <begin position="432"/>
        <end position="452"/>
    </location>
</feature>
<dbReference type="Pfam" id="PF02706">
    <property type="entry name" value="Wzz"/>
    <property type="match status" value="1"/>
</dbReference>
<evidence type="ECO:0000256" key="4">
    <source>
        <dbReference type="ARBA" id="ARBA00022741"/>
    </source>
</evidence>
<dbReference type="Gene3D" id="3.40.50.300">
    <property type="entry name" value="P-loop containing nucleotide triphosphate hydrolases"/>
    <property type="match status" value="1"/>
</dbReference>
<comment type="subcellular location">
    <subcellularLocation>
        <location evidence="1">Cell membrane</location>
        <topology evidence="1">Multi-pass membrane protein</topology>
    </subcellularLocation>
</comment>
<name>A0ABS1U912_9PROT</name>
<dbReference type="CDD" id="cd05387">
    <property type="entry name" value="BY-kinase"/>
    <property type="match status" value="1"/>
</dbReference>
<dbReference type="SUPFAM" id="SSF52540">
    <property type="entry name" value="P-loop containing nucleoside triphosphate hydrolases"/>
    <property type="match status" value="1"/>
</dbReference>
<evidence type="ECO:0000256" key="10">
    <source>
        <dbReference type="SAM" id="Phobius"/>
    </source>
</evidence>
<evidence type="ECO:0000256" key="2">
    <source>
        <dbReference type="ARBA" id="ARBA00022475"/>
    </source>
</evidence>
<sequence>MKQQPAARWPAGHIWDPLDGGAMLSAEPARGVNHLQLLSILRRRKGLILLTACFGGLLVGLAAFAVPPGFTATAEIIVTHGAVASRGMQSSANAASPEAAVIDTHLAMLGSEANLCGVLDRLAVSSGPAQDAQPDWPEVARAWVTARLAALRHLLAFEAAPDKAESAQPADSCSRSTAGLPSLEQLKRRLLIFPRRTSPVVAVSYTDRDPRQASVVANAIVSDYVNGQRDLLREQSGQRIDWFVQQLSAADLSLAAMQETLQRERVRSGGASGSDELDALADARQQRDLARSESARRRAALDRARGLQRNGGDTRSLAEALGIAVEGRTDAQLAADITDAIGRLDQEAEVSRLQAEAIEAQLEVLQQALERRSDELTAQNTLEQRIARELRRSEQLLRGQLEAKEQQQLTAPPVAIVALARPPRQPSSISPILLLVPGTVAFAFLGAAIAMVRERMDRSFRSCREVEQSCGVECVGLVPEMPRTRGADPAQGLGRPSTMRAIRSVLVGMLPMPHADHGSKLVLVTSSLPGEGRTLLATSLAACAARLGQRVLVIDLDCGGCDAVAAREGASHRIRRNPEFGFDVLSPGKDGMDLLAVLAGGRGDQFLQPLRASYGCIIIDGPPALTAPEAQLLAALADEVLLAIRWGHTRREVVENTLLLLGRAGATQAKLRTVLTRVDLRKYALYRFGDAGEFLARQGGHAAARPSGAALPGWPADAERPAASMAEAPEIPHEPPAFTGGRTPA</sequence>
<evidence type="ECO:0000256" key="5">
    <source>
        <dbReference type="ARBA" id="ARBA00022840"/>
    </source>
</evidence>
<comment type="caution">
    <text evidence="12">The sequence shown here is derived from an EMBL/GenBank/DDBJ whole genome shotgun (WGS) entry which is preliminary data.</text>
</comment>
<dbReference type="PANTHER" id="PTHR32309">
    <property type="entry name" value="TYROSINE-PROTEIN KINASE"/>
    <property type="match status" value="1"/>
</dbReference>
<evidence type="ECO:0000256" key="9">
    <source>
        <dbReference type="SAM" id="MobiDB-lite"/>
    </source>
</evidence>
<feature type="transmembrane region" description="Helical" evidence="10">
    <location>
        <begin position="47"/>
        <end position="66"/>
    </location>
</feature>
<keyword evidence="2" id="KW-1003">Cell membrane</keyword>
<keyword evidence="8" id="KW-0175">Coiled coil</keyword>
<keyword evidence="13" id="KW-1185">Reference proteome</keyword>
<feature type="region of interest" description="Disordered" evidence="9">
    <location>
        <begin position="706"/>
        <end position="745"/>
    </location>
</feature>
<dbReference type="EMBL" id="JAETWB010000022">
    <property type="protein sequence ID" value="MBL6081173.1"/>
    <property type="molecule type" value="Genomic_DNA"/>
</dbReference>
<keyword evidence="4" id="KW-0547">Nucleotide-binding</keyword>
<gene>
    <name evidence="12" type="ORF">JMJ56_24540</name>
</gene>
<dbReference type="InterPro" id="IPR003856">
    <property type="entry name" value="LPS_length_determ_N"/>
</dbReference>
<evidence type="ECO:0000256" key="7">
    <source>
        <dbReference type="ARBA" id="ARBA00023136"/>
    </source>
</evidence>
<keyword evidence="6 10" id="KW-1133">Transmembrane helix</keyword>
<dbReference type="RefSeq" id="WP_202834394.1">
    <property type="nucleotide sequence ID" value="NZ_JAETWB010000022.1"/>
</dbReference>
<evidence type="ECO:0000259" key="11">
    <source>
        <dbReference type="Pfam" id="PF02706"/>
    </source>
</evidence>
<protein>
    <recommendedName>
        <fullName evidence="11">Polysaccharide chain length determinant N-terminal domain-containing protein</fullName>
    </recommendedName>
</protein>
<dbReference type="PANTHER" id="PTHR32309:SF31">
    <property type="entry name" value="CAPSULAR EXOPOLYSACCHARIDE FAMILY"/>
    <property type="match status" value="1"/>
</dbReference>
<reference evidence="12 13" key="1">
    <citation type="submission" date="2021-01" db="EMBL/GenBank/DDBJ databases">
        <title>Belnapia mucosa sp. nov. and Belnapia arida sp. nov., isolated from the Tabernas Desert (Almeria, Spain).</title>
        <authorList>
            <person name="Molina-Menor E."/>
            <person name="Vidal-Verdu A."/>
            <person name="Calonge A."/>
            <person name="Satari L."/>
            <person name="Pereto J."/>
            <person name="Porcar M."/>
        </authorList>
    </citation>
    <scope>NUCLEOTIDE SEQUENCE [LARGE SCALE GENOMIC DNA]</scope>
    <source>
        <strain evidence="12 13">T18</strain>
    </source>
</reference>
<evidence type="ECO:0000313" key="13">
    <source>
        <dbReference type="Proteomes" id="UP000660885"/>
    </source>
</evidence>
<keyword evidence="7 10" id="KW-0472">Membrane</keyword>
<evidence type="ECO:0000256" key="3">
    <source>
        <dbReference type="ARBA" id="ARBA00022692"/>
    </source>
</evidence>
<dbReference type="Proteomes" id="UP000660885">
    <property type="component" value="Unassembled WGS sequence"/>
</dbReference>
<proteinExistence type="predicted"/>
<feature type="coiled-coil region" evidence="8">
    <location>
        <begin position="343"/>
        <end position="407"/>
    </location>
</feature>
<dbReference type="InterPro" id="IPR005702">
    <property type="entry name" value="Wzc-like_C"/>
</dbReference>
<feature type="domain" description="Polysaccharide chain length determinant N-terminal" evidence="11">
    <location>
        <begin position="36"/>
        <end position="103"/>
    </location>
</feature>
<organism evidence="12 13">
    <name type="scientific">Belnapia arida</name>
    <dbReference type="NCBI Taxonomy" id="2804533"/>
    <lineage>
        <taxon>Bacteria</taxon>
        <taxon>Pseudomonadati</taxon>
        <taxon>Pseudomonadota</taxon>
        <taxon>Alphaproteobacteria</taxon>
        <taxon>Acetobacterales</taxon>
        <taxon>Roseomonadaceae</taxon>
        <taxon>Belnapia</taxon>
    </lineage>
</organism>
<accession>A0ABS1U912</accession>
<dbReference type="InterPro" id="IPR050445">
    <property type="entry name" value="Bact_polysacc_biosynth/exp"/>
</dbReference>